<evidence type="ECO:0000256" key="1">
    <source>
        <dbReference type="SAM" id="MobiDB-lite"/>
    </source>
</evidence>
<name>A0AAV7FFV4_ARIFI</name>
<organism evidence="2 3">
    <name type="scientific">Aristolochia fimbriata</name>
    <name type="common">White veined hardy Dutchman's pipe vine</name>
    <dbReference type="NCBI Taxonomy" id="158543"/>
    <lineage>
        <taxon>Eukaryota</taxon>
        <taxon>Viridiplantae</taxon>
        <taxon>Streptophyta</taxon>
        <taxon>Embryophyta</taxon>
        <taxon>Tracheophyta</taxon>
        <taxon>Spermatophyta</taxon>
        <taxon>Magnoliopsida</taxon>
        <taxon>Magnoliidae</taxon>
        <taxon>Piperales</taxon>
        <taxon>Aristolochiaceae</taxon>
        <taxon>Aristolochia</taxon>
    </lineage>
</organism>
<feature type="compositionally biased region" description="Basic and acidic residues" evidence="1">
    <location>
        <begin position="159"/>
        <end position="168"/>
    </location>
</feature>
<feature type="compositionally biased region" description="Polar residues" evidence="1">
    <location>
        <begin position="149"/>
        <end position="158"/>
    </location>
</feature>
<sequence length="222" mass="24986">MVRGHDIDLERARLLSLALEFGFDEETSQQCLDRLVRLYGHDGEDFVTVEHCGDDFLAALADTVEKHEDWDDLQAVESEACGALNDILGTEIPDDCETTGEHVAGRNRCSFEDLDFSKENENSDFEILSQNDISTSTFQHNSKKRAATSHVTAGSTSRSNERSSRVTKESVQCSPHMTYPKSASNDKEALRYEELKTLDDFELANVVIFGNRIFRPLQREAC</sequence>
<gene>
    <name evidence="2" type="ORF">H6P81_003430</name>
</gene>
<evidence type="ECO:0000313" key="3">
    <source>
        <dbReference type="Proteomes" id="UP000825729"/>
    </source>
</evidence>
<dbReference type="Proteomes" id="UP000825729">
    <property type="component" value="Unassembled WGS sequence"/>
</dbReference>
<reference evidence="2 3" key="1">
    <citation type="submission" date="2021-07" db="EMBL/GenBank/DDBJ databases">
        <title>The Aristolochia fimbriata genome: insights into angiosperm evolution, floral development and chemical biosynthesis.</title>
        <authorList>
            <person name="Jiao Y."/>
        </authorList>
    </citation>
    <scope>NUCLEOTIDE SEQUENCE [LARGE SCALE GENOMIC DNA]</scope>
    <source>
        <strain evidence="2">IBCAS-2021</strain>
        <tissue evidence="2">Leaf</tissue>
    </source>
</reference>
<evidence type="ECO:0000313" key="2">
    <source>
        <dbReference type="EMBL" id="KAG9458922.1"/>
    </source>
</evidence>
<keyword evidence="3" id="KW-1185">Reference proteome</keyword>
<feature type="region of interest" description="Disordered" evidence="1">
    <location>
        <begin position="138"/>
        <end position="185"/>
    </location>
</feature>
<comment type="caution">
    <text evidence="2">The sequence shown here is derived from an EMBL/GenBank/DDBJ whole genome shotgun (WGS) entry which is preliminary data.</text>
</comment>
<dbReference type="EMBL" id="JAINDJ010000002">
    <property type="protein sequence ID" value="KAG9458922.1"/>
    <property type="molecule type" value="Genomic_DNA"/>
</dbReference>
<protein>
    <submittedName>
        <fullName evidence="2">Uncharacterized protein</fullName>
    </submittedName>
</protein>
<dbReference type="AlphaFoldDB" id="A0AAV7FFV4"/>
<proteinExistence type="predicted"/>
<accession>A0AAV7FFV4</accession>